<organism evidence="9 10">
    <name type="scientific">Candidatus Brocadia sapporoensis</name>
    <dbReference type="NCBI Taxonomy" id="392547"/>
    <lineage>
        <taxon>Bacteria</taxon>
        <taxon>Pseudomonadati</taxon>
        <taxon>Planctomycetota</taxon>
        <taxon>Candidatus Brocadiia</taxon>
        <taxon>Candidatus Brocadiales</taxon>
        <taxon>Candidatus Brocadiaceae</taxon>
        <taxon>Candidatus Brocadia</taxon>
    </lineage>
</organism>
<feature type="domain" description="RNA 3'-terminal phosphate cyclase insert" evidence="8">
    <location>
        <begin position="185"/>
        <end position="275"/>
    </location>
</feature>
<dbReference type="PIRSF" id="PIRSF005378">
    <property type="entry name" value="RNA3'_term_phos_cycl_euk"/>
    <property type="match status" value="1"/>
</dbReference>
<dbReference type="InterPro" id="IPR000228">
    <property type="entry name" value="RNA3'_term_phos_cyc"/>
</dbReference>
<evidence type="ECO:0000256" key="5">
    <source>
        <dbReference type="HAMAP-Rule" id="MF_00200"/>
    </source>
</evidence>
<proteinExistence type="inferred from homology"/>
<dbReference type="PANTHER" id="PTHR11096:SF0">
    <property type="entry name" value="RNA 3'-TERMINAL PHOSPHATE CYCLASE"/>
    <property type="match status" value="1"/>
</dbReference>
<evidence type="ECO:0000259" key="8">
    <source>
        <dbReference type="Pfam" id="PF05189"/>
    </source>
</evidence>
<dbReference type="InterPro" id="IPR036553">
    <property type="entry name" value="RPTC_insert"/>
</dbReference>
<name>A0A1V6M018_9BACT</name>
<evidence type="ECO:0000256" key="2">
    <source>
        <dbReference type="ARBA" id="ARBA00022598"/>
    </source>
</evidence>
<dbReference type="InterPro" id="IPR013791">
    <property type="entry name" value="RNA3'-term_phos_cycl_insert"/>
</dbReference>
<evidence type="ECO:0000256" key="3">
    <source>
        <dbReference type="ARBA" id="ARBA00022741"/>
    </source>
</evidence>
<keyword evidence="5" id="KW-0963">Cytoplasm</keyword>
<dbReference type="PANTHER" id="PTHR11096">
    <property type="entry name" value="RNA 3' TERMINAL PHOSPHATE CYCLASE"/>
    <property type="match status" value="1"/>
</dbReference>
<dbReference type="Proteomes" id="UP000242219">
    <property type="component" value="Unassembled WGS sequence"/>
</dbReference>
<keyword evidence="3 5" id="KW-0547">Nucleotide-binding</keyword>
<accession>A0A1V6M018</accession>
<protein>
    <recommendedName>
        <fullName evidence="5 6">RNA 3'-terminal phosphate cyclase</fullName>
        <shortName evidence="5">RNA cyclase</shortName>
        <shortName evidence="5">RNA-3'-phosphate cyclase</shortName>
        <ecNumber evidence="5 6">6.5.1.4</ecNumber>
    </recommendedName>
</protein>
<dbReference type="EMBL" id="MJUW02000077">
    <property type="protein sequence ID" value="OQD45730.1"/>
    <property type="molecule type" value="Genomic_DNA"/>
</dbReference>
<evidence type="ECO:0000256" key="1">
    <source>
        <dbReference type="ARBA" id="ARBA00009206"/>
    </source>
</evidence>
<dbReference type="InterPro" id="IPR013792">
    <property type="entry name" value="RNA3'P_cycl/enolpyr_Trfase_a/b"/>
</dbReference>
<dbReference type="NCBIfam" id="TIGR03399">
    <property type="entry name" value="RNA_3prim_cycl"/>
    <property type="match status" value="1"/>
</dbReference>
<evidence type="ECO:0000256" key="6">
    <source>
        <dbReference type="NCBIfam" id="TIGR03399"/>
    </source>
</evidence>
<comment type="subcellular location">
    <subcellularLocation>
        <location evidence="5">Cytoplasm</location>
    </subcellularLocation>
</comment>
<keyword evidence="5" id="KW-0067">ATP-binding</keyword>
<comment type="function">
    <text evidence="5">Catalyzes the conversion of 3'-phosphate to a 2',3'-cyclic phosphodiester at the end of RNA. The mechanism of action of the enzyme occurs in 3 steps: (A) adenylation of the enzyme by ATP; (B) transfer of adenylate to an RNA-N3'P to produce RNA-N3'PP5'A; (C) and attack of the adjacent 2'-hydroxyl on the 3'-phosphorus in the diester linkage to produce the cyclic end product. The biological role of this enzyme is unknown but it is likely to function in some aspects of cellular RNA processing.</text>
</comment>
<evidence type="ECO:0000313" key="10">
    <source>
        <dbReference type="Proteomes" id="UP000242219"/>
    </source>
</evidence>
<feature type="active site" description="Tele-AMP-histidine intermediate" evidence="5">
    <location>
        <position position="313"/>
    </location>
</feature>
<dbReference type="SUPFAM" id="SSF52913">
    <property type="entry name" value="RNA 3'-terminal phosphate cyclase, RPTC, insert domain"/>
    <property type="match status" value="1"/>
</dbReference>
<comment type="caution">
    <text evidence="9">The sequence shown here is derived from an EMBL/GenBank/DDBJ whole genome shotgun (WGS) entry which is preliminary data.</text>
</comment>
<dbReference type="NCBIfam" id="NF003246">
    <property type="entry name" value="PRK04204.1-2"/>
    <property type="match status" value="1"/>
</dbReference>
<dbReference type="SUPFAM" id="SSF55205">
    <property type="entry name" value="EPT/RTPC-like"/>
    <property type="match status" value="1"/>
</dbReference>
<keyword evidence="2 5" id="KW-0436">Ligase</keyword>
<comment type="similarity">
    <text evidence="1 5">Belongs to the RNA 3'-terminal cyclase family. Type 1 subfamily.</text>
</comment>
<dbReference type="InterPro" id="IPR037136">
    <property type="entry name" value="RNA3'_phos_cyclase_dom_sf"/>
</dbReference>
<feature type="domain" description="RNA 3'-terminal phosphate cyclase" evidence="7">
    <location>
        <begin position="13"/>
        <end position="329"/>
    </location>
</feature>
<dbReference type="InterPro" id="IPR023797">
    <property type="entry name" value="RNA3'_phos_cyclase_dom"/>
</dbReference>
<dbReference type="GO" id="GO:0005737">
    <property type="term" value="C:cytoplasm"/>
    <property type="evidence" value="ECO:0007669"/>
    <property type="project" value="UniProtKB-SubCell"/>
</dbReference>
<dbReference type="EC" id="6.5.1.4" evidence="5 6"/>
<dbReference type="AlphaFoldDB" id="A0A1V6M018"/>
<feature type="binding site" evidence="5">
    <location>
        <begin position="287"/>
        <end position="291"/>
    </location>
    <ligand>
        <name>ATP</name>
        <dbReference type="ChEBI" id="CHEBI:30616"/>
    </ligand>
</feature>
<feature type="binding site" evidence="5">
    <location>
        <position position="104"/>
    </location>
    <ligand>
        <name>ATP</name>
        <dbReference type="ChEBI" id="CHEBI:30616"/>
    </ligand>
</feature>
<dbReference type="InterPro" id="IPR017770">
    <property type="entry name" value="RNA3'_term_phos_cyc_type_1"/>
</dbReference>
<reference evidence="9 10" key="1">
    <citation type="journal article" date="2016" name="Genome Announc.">
        <title>Draft Genome Sequence of the Anaerobic Ammonium-Oxidizing Bacterium 'Candidatus Brocadia sp. 40'.</title>
        <authorList>
            <person name="Ali M."/>
            <person name="Haroon M.F."/>
            <person name="Narita Y."/>
            <person name="Zhang L."/>
            <person name="Rangel Shaw D."/>
            <person name="Okabe S."/>
            <person name="Saikaly P.E."/>
        </authorList>
    </citation>
    <scope>NUCLEOTIDE SEQUENCE [LARGE SCALE GENOMIC DNA]</scope>
    <source>
        <strain evidence="9 10">40</strain>
    </source>
</reference>
<gene>
    <name evidence="5" type="primary">rtcA</name>
    <name evidence="9" type="ORF">BIY37_07050</name>
</gene>
<keyword evidence="10" id="KW-1185">Reference proteome</keyword>
<sequence length="347" mass="38070">MKTDVITIDGSFGEGGGQILRTALSLSAITQRPFEIHNIRAHRKTPGLSHQHLQSVNATASICNAEVIGNHLRSTNLKFFPGEIQAGTYHFDIGTAGSVSLVLQTIFYPLSLANKPSSLTIIGGTHVSHSPSADYLTHQWLYFLEKIGFAAEIQTLRAGFYPRGGGEIIVKINPQNPLNPIHLEERGELLIVHGISTVSNLDSNIAQRQQTQARKKFIERSIPHKIEISKIPAIGKGTMLLLVGKFGKSQCCYFSLGAIGKRAETVADEACDKFFYFLETKGVIDEYLADQLIIPLALTKGLSQYTTPRITQHLLTNIEIVKLFLPATIVVVGNPDEEGLVKIHCHV</sequence>
<evidence type="ECO:0000259" key="7">
    <source>
        <dbReference type="Pfam" id="PF01137"/>
    </source>
</evidence>
<dbReference type="Gene3D" id="3.30.360.20">
    <property type="entry name" value="RNA 3'-terminal phosphate cyclase, insert domain"/>
    <property type="match status" value="1"/>
</dbReference>
<comment type="catalytic activity">
    <reaction evidence="4 5">
        <text>a 3'-end 3'-phospho-ribonucleotide-RNA + ATP = a 3'-end 2',3'-cyclophospho-ribonucleotide-RNA + AMP + diphosphate</text>
        <dbReference type="Rhea" id="RHEA:23976"/>
        <dbReference type="Rhea" id="RHEA-COMP:10463"/>
        <dbReference type="Rhea" id="RHEA-COMP:10464"/>
        <dbReference type="ChEBI" id="CHEBI:30616"/>
        <dbReference type="ChEBI" id="CHEBI:33019"/>
        <dbReference type="ChEBI" id="CHEBI:83062"/>
        <dbReference type="ChEBI" id="CHEBI:83064"/>
        <dbReference type="ChEBI" id="CHEBI:456215"/>
        <dbReference type="EC" id="6.5.1.4"/>
    </reaction>
</comment>
<dbReference type="GO" id="GO:0006396">
    <property type="term" value="P:RNA processing"/>
    <property type="evidence" value="ECO:0007669"/>
    <property type="project" value="UniProtKB-UniRule"/>
</dbReference>
<dbReference type="GO" id="GO:0005524">
    <property type="term" value="F:ATP binding"/>
    <property type="evidence" value="ECO:0007669"/>
    <property type="project" value="UniProtKB-KW"/>
</dbReference>
<dbReference type="GO" id="GO:0003963">
    <property type="term" value="F:RNA-3'-phosphate cyclase activity"/>
    <property type="evidence" value="ECO:0007669"/>
    <property type="project" value="UniProtKB-UniRule"/>
</dbReference>
<evidence type="ECO:0000256" key="4">
    <source>
        <dbReference type="ARBA" id="ARBA00024481"/>
    </source>
</evidence>
<dbReference type="HAMAP" id="MF_00200">
    <property type="entry name" value="RTC"/>
    <property type="match status" value="1"/>
</dbReference>
<dbReference type="Pfam" id="PF05189">
    <property type="entry name" value="RTC_insert"/>
    <property type="match status" value="1"/>
</dbReference>
<dbReference type="Pfam" id="PF01137">
    <property type="entry name" value="RTC"/>
    <property type="match status" value="1"/>
</dbReference>
<dbReference type="Gene3D" id="3.65.10.20">
    <property type="entry name" value="RNA 3'-terminal phosphate cyclase domain"/>
    <property type="match status" value="1"/>
</dbReference>
<evidence type="ECO:0000313" key="9">
    <source>
        <dbReference type="EMBL" id="OQD45730.1"/>
    </source>
</evidence>